<dbReference type="PANTHER" id="PTHR33204">
    <property type="entry name" value="TRANSCRIPTIONAL REGULATOR, MARR FAMILY"/>
    <property type="match status" value="1"/>
</dbReference>
<comment type="caution">
    <text evidence="5">The sequence shown here is derived from an EMBL/GenBank/DDBJ whole genome shotgun (WGS) entry which is preliminary data.</text>
</comment>
<dbReference type="Proteomes" id="UP001160625">
    <property type="component" value="Unassembled WGS sequence"/>
</dbReference>
<dbReference type="Gene3D" id="1.10.10.10">
    <property type="entry name" value="Winged helix-like DNA-binding domain superfamily/Winged helix DNA-binding domain"/>
    <property type="match status" value="1"/>
</dbReference>
<keyword evidence="1" id="KW-0805">Transcription regulation</keyword>
<evidence type="ECO:0000256" key="1">
    <source>
        <dbReference type="ARBA" id="ARBA00023015"/>
    </source>
</evidence>
<dbReference type="PROSITE" id="PS51118">
    <property type="entry name" value="HTH_HXLR"/>
    <property type="match status" value="1"/>
</dbReference>
<feature type="domain" description="HTH hxlR-type" evidence="4">
    <location>
        <begin position="14"/>
        <end position="111"/>
    </location>
</feature>
<gene>
    <name evidence="5" type="ORF">QGN17_16480</name>
</gene>
<evidence type="ECO:0000256" key="3">
    <source>
        <dbReference type="ARBA" id="ARBA00023163"/>
    </source>
</evidence>
<keyword evidence="2" id="KW-0238">DNA-binding</keyword>
<keyword evidence="6" id="KW-1185">Reference proteome</keyword>
<dbReference type="EMBL" id="JARYGZ010000002">
    <property type="protein sequence ID" value="MDH7640334.1"/>
    <property type="molecule type" value="Genomic_DNA"/>
</dbReference>
<dbReference type="SUPFAM" id="SSF46785">
    <property type="entry name" value="Winged helix' DNA-binding domain"/>
    <property type="match status" value="1"/>
</dbReference>
<evidence type="ECO:0000259" key="4">
    <source>
        <dbReference type="PROSITE" id="PS51118"/>
    </source>
</evidence>
<keyword evidence="3" id="KW-0804">Transcription</keyword>
<protein>
    <submittedName>
        <fullName evidence="5">Helix-turn-helix domain-containing protein</fullName>
    </submittedName>
</protein>
<dbReference type="InterPro" id="IPR036390">
    <property type="entry name" value="WH_DNA-bd_sf"/>
</dbReference>
<evidence type="ECO:0000313" key="6">
    <source>
        <dbReference type="Proteomes" id="UP001160625"/>
    </source>
</evidence>
<dbReference type="Pfam" id="PF01638">
    <property type="entry name" value="HxlR"/>
    <property type="match status" value="1"/>
</dbReference>
<sequence>MEDTDVIRRIVTGCSLTAALEVVGERWSFLILRGAFNGLGHFEQFQGTLGIARNILANRLSRLVAHGLMERCPCTDDKRKVEYRLTEKGAALLPALVALRQWGARWASCQPANTRLVDNRDGLPVQEVAVHAADGRRLGLHELHWIVTEEEPANGTEHEEAGRIAAAG</sequence>
<evidence type="ECO:0000256" key="2">
    <source>
        <dbReference type="ARBA" id="ARBA00023125"/>
    </source>
</evidence>
<dbReference type="RefSeq" id="WP_281045685.1">
    <property type="nucleotide sequence ID" value="NZ_JARYGZ010000002.1"/>
</dbReference>
<organism evidence="5 6">
    <name type="scientific">Sphingomonas oryzagri</name>
    <dbReference type="NCBI Taxonomy" id="3042314"/>
    <lineage>
        <taxon>Bacteria</taxon>
        <taxon>Pseudomonadati</taxon>
        <taxon>Pseudomonadota</taxon>
        <taxon>Alphaproteobacteria</taxon>
        <taxon>Sphingomonadales</taxon>
        <taxon>Sphingomonadaceae</taxon>
        <taxon>Sphingomonas</taxon>
    </lineage>
</organism>
<accession>A0ABT6N5F7</accession>
<reference evidence="5" key="1">
    <citation type="submission" date="2023-04" db="EMBL/GenBank/DDBJ databases">
        <title>Sphingomonas sp. MAHUQ-71 isolated from rice field.</title>
        <authorList>
            <person name="Huq M.A."/>
        </authorList>
    </citation>
    <scope>NUCLEOTIDE SEQUENCE</scope>
    <source>
        <strain evidence="5">MAHUQ-71</strain>
    </source>
</reference>
<dbReference type="InterPro" id="IPR036388">
    <property type="entry name" value="WH-like_DNA-bd_sf"/>
</dbReference>
<dbReference type="PANTHER" id="PTHR33204:SF18">
    <property type="entry name" value="TRANSCRIPTIONAL REGULATORY PROTEIN"/>
    <property type="match status" value="1"/>
</dbReference>
<dbReference type="InterPro" id="IPR002577">
    <property type="entry name" value="HTH_HxlR"/>
</dbReference>
<proteinExistence type="predicted"/>
<name>A0ABT6N5F7_9SPHN</name>
<evidence type="ECO:0000313" key="5">
    <source>
        <dbReference type="EMBL" id="MDH7640334.1"/>
    </source>
</evidence>